<reference evidence="12 13" key="1">
    <citation type="submission" date="2018-07" db="EMBL/GenBank/DDBJ databases">
        <authorList>
            <person name="Zhang Y."/>
            <person name="Wang L."/>
            <person name="Ma S."/>
        </authorList>
    </citation>
    <scope>NUCLEOTIDE SEQUENCE [LARGE SCALE GENOMIC DNA]</scope>
    <source>
        <strain evidence="12 13">4-2</strain>
    </source>
</reference>
<evidence type="ECO:0000256" key="5">
    <source>
        <dbReference type="ARBA" id="ARBA00022692"/>
    </source>
</evidence>
<accession>A0A3M0MCY9</accession>
<dbReference type="GO" id="GO:0015344">
    <property type="term" value="F:siderophore uptake transmembrane transporter activity"/>
    <property type="evidence" value="ECO:0007669"/>
    <property type="project" value="TreeGrafter"/>
</dbReference>
<dbReference type="InterPro" id="IPR037066">
    <property type="entry name" value="Plug_dom_sf"/>
</dbReference>
<evidence type="ECO:0000256" key="10">
    <source>
        <dbReference type="SAM" id="SignalP"/>
    </source>
</evidence>
<keyword evidence="10" id="KW-0732">Signal</keyword>
<evidence type="ECO:0000256" key="6">
    <source>
        <dbReference type="ARBA" id="ARBA00023136"/>
    </source>
</evidence>
<evidence type="ECO:0000256" key="1">
    <source>
        <dbReference type="ARBA" id="ARBA00004571"/>
    </source>
</evidence>
<dbReference type="Pfam" id="PF07715">
    <property type="entry name" value="Plug"/>
    <property type="match status" value="1"/>
</dbReference>
<protein>
    <submittedName>
        <fullName evidence="12">TonB-dependent receptor</fullName>
    </submittedName>
</protein>
<keyword evidence="5 8" id="KW-0812">Transmembrane</keyword>
<evidence type="ECO:0000313" key="12">
    <source>
        <dbReference type="EMBL" id="RMC35481.1"/>
    </source>
</evidence>
<dbReference type="InterPro" id="IPR036942">
    <property type="entry name" value="Beta-barrel_TonB_sf"/>
</dbReference>
<dbReference type="AlphaFoldDB" id="A0A3M0MCY9"/>
<keyword evidence="6 8" id="KW-0472">Membrane</keyword>
<dbReference type="SUPFAM" id="SSF56935">
    <property type="entry name" value="Porins"/>
    <property type="match status" value="1"/>
</dbReference>
<keyword evidence="13" id="KW-1185">Reference proteome</keyword>
<evidence type="ECO:0000259" key="11">
    <source>
        <dbReference type="Pfam" id="PF07715"/>
    </source>
</evidence>
<gene>
    <name evidence="12" type="ORF">C9E81_09620</name>
</gene>
<keyword evidence="4 8" id="KW-1134">Transmembrane beta strand</keyword>
<feature type="compositionally biased region" description="Basic and acidic residues" evidence="9">
    <location>
        <begin position="301"/>
        <end position="310"/>
    </location>
</feature>
<sequence>MPKITRATLVLSTAMVPGLALAQPITLEPIVLYARDAYVTGQIEVDEEDLKAAETGGLADLFRSEPGVIVDGGIALTERVYVNGIDQEQMAVTIDGALQNNRMWHHTGTNLIDPGLLKAARVDAGVAPADAGPDALGGSIEYETKSALDLLEDGRNFGGKLTTGFESNGDTATGALTLYGRQGPVDALIYAKRATGDDYEGGDGETVKYTGADLDSYMVKLGAEANGWRFEYGGIQVKDDSLRPFRPNVVDYVGRDSAPRYFDMTQTTHTLKISRTEASSDLFNPELLLSSSKNELTATDLPRDDGRDPNRAAGEAESFSAVLQNHFRIGQTEFAAGVDFHNRTGYLDDYWIHPRTGEAIHTKFREDSHNTGVFVQARGSVGQIDYSTGLRYDWNRFYGTEAEKFDSEGASANANLTWHATDSLSFDAGYSTVFGGIPLNQGFVLYEDGVYDNLRSARSQNAILGVTWEQDGSTIGVEAFRTKIGNARSDSEVKEIRSEGWRVSLGQNWDGGSATLRYSDIDVEVDGKAPTSNDIRGFGTVPGRVLTLDANHEITRGMKIGGVIEHVFEEPFHGVDPWGDERRNYDGYTVVNVYGEYTPARYENLTIRAEINNLFDEDYADRASYGGDFEYVVSQKEIGRSIGLTANFTF</sequence>
<dbReference type="Gene3D" id="2.170.130.10">
    <property type="entry name" value="TonB-dependent receptor, plug domain"/>
    <property type="match status" value="1"/>
</dbReference>
<feature type="chain" id="PRO_5018023909" evidence="10">
    <location>
        <begin position="23"/>
        <end position="650"/>
    </location>
</feature>
<evidence type="ECO:0000256" key="3">
    <source>
        <dbReference type="ARBA" id="ARBA00022448"/>
    </source>
</evidence>
<dbReference type="InterPro" id="IPR039426">
    <property type="entry name" value="TonB-dep_rcpt-like"/>
</dbReference>
<keyword evidence="3 8" id="KW-0813">Transport</keyword>
<dbReference type="RefSeq" id="WP_122112104.1">
    <property type="nucleotide sequence ID" value="NZ_QOKZ01000003.1"/>
</dbReference>
<evidence type="ECO:0000313" key="13">
    <source>
        <dbReference type="Proteomes" id="UP000273516"/>
    </source>
</evidence>
<comment type="subcellular location">
    <subcellularLocation>
        <location evidence="1 8">Cell outer membrane</location>
        <topology evidence="1 8">Multi-pass membrane protein</topology>
    </subcellularLocation>
</comment>
<dbReference type="Gene3D" id="2.40.170.20">
    <property type="entry name" value="TonB-dependent receptor, beta-barrel domain"/>
    <property type="match status" value="1"/>
</dbReference>
<dbReference type="PANTHER" id="PTHR30069:SF41">
    <property type="entry name" value="HEME_HEMOPEXIN UTILIZATION PROTEIN C"/>
    <property type="match status" value="1"/>
</dbReference>
<evidence type="ECO:0000256" key="7">
    <source>
        <dbReference type="ARBA" id="ARBA00023237"/>
    </source>
</evidence>
<dbReference type="PANTHER" id="PTHR30069">
    <property type="entry name" value="TONB-DEPENDENT OUTER MEMBRANE RECEPTOR"/>
    <property type="match status" value="1"/>
</dbReference>
<dbReference type="GO" id="GO:0044718">
    <property type="term" value="P:siderophore transmembrane transport"/>
    <property type="evidence" value="ECO:0007669"/>
    <property type="project" value="TreeGrafter"/>
</dbReference>
<dbReference type="InterPro" id="IPR012910">
    <property type="entry name" value="Plug_dom"/>
</dbReference>
<dbReference type="PROSITE" id="PS52016">
    <property type="entry name" value="TONB_DEPENDENT_REC_3"/>
    <property type="match status" value="1"/>
</dbReference>
<organism evidence="12 13">
    <name type="scientific">Paracoccus alkanivorans</name>
    <dbReference type="NCBI Taxonomy" id="2116655"/>
    <lineage>
        <taxon>Bacteria</taxon>
        <taxon>Pseudomonadati</taxon>
        <taxon>Pseudomonadota</taxon>
        <taxon>Alphaproteobacteria</taxon>
        <taxon>Rhodobacterales</taxon>
        <taxon>Paracoccaceae</taxon>
        <taxon>Paracoccus</taxon>
    </lineage>
</organism>
<comment type="similarity">
    <text evidence="2 8">Belongs to the TonB-dependent receptor family.</text>
</comment>
<proteinExistence type="inferred from homology"/>
<dbReference type="GO" id="GO:0009279">
    <property type="term" value="C:cell outer membrane"/>
    <property type="evidence" value="ECO:0007669"/>
    <property type="project" value="UniProtKB-SubCell"/>
</dbReference>
<keyword evidence="12" id="KW-0675">Receptor</keyword>
<dbReference type="Proteomes" id="UP000273516">
    <property type="component" value="Unassembled WGS sequence"/>
</dbReference>
<evidence type="ECO:0000256" key="8">
    <source>
        <dbReference type="PROSITE-ProRule" id="PRU01360"/>
    </source>
</evidence>
<feature type="signal peptide" evidence="10">
    <location>
        <begin position="1"/>
        <end position="22"/>
    </location>
</feature>
<evidence type="ECO:0000256" key="9">
    <source>
        <dbReference type="SAM" id="MobiDB-lite"/>
    </source>
</evidence>
<dbReference type="EMBL" id="QOKZ01000003">
    <property type="protein sequence ID" value="RMC35481.1"/>
    <property type="molecule type" value="Genomic_DNA"/>
</dbReference>
<evidence type="ECO:0000256" key="2">
    <source>
        <dbReference type="ARBA" id="ARBA00009810"/>
    </source>
</evidence>
<comment type="caution">
    <text evidence="12">The sequence shown here is derived from an EMBL/GenBank/DDBJ whole genome shotgun (WGS) entry which is preliminary data.</text>
</comment>
<feature type="region of interest" description="Disordered" evidence="9">
    <location>
        <begin position="294"/>
        <end position="313"/>
    </location>
</feature>
<keyword evidence="7 8" id="KW-0998">Cell outer membrane</keyword>
<feature type="domain" description="TonB-dependent receptor plug" evidence="11">
    <location>
        <begin position="45"/>
        <end position="138"/>
    </location>
</feature>
<dbReference type="OrthoDB" id="9760494at2"/>
<evidence type="ECO:0000256" key="4">
    <source>
        <dbReference type="ARBA" id="ARBA00022452"/>
    </source>
</evidence>
<name>A0A3M0MCY9_9RHOB</name>